<reference evidence="1 2" key="1">
    <citation type="submission" date="2016-11" db="EMBL/GenBank/DDBJ databases">
        <title>Draft Genome Sequences of Nine Cyanobacterial Strains from Diverse Habitats.</title>
        <authorList>
            <person name="Zhu T."/>
            <person name="Hou S."/>
            <person name="Lu X."/>
            <person name="Hess W.R."/>
        </authorList>
    </citation>
    <scope>NUCLEOTIDE SEQUENCE [LARGE SCALE GENOMIC DNA]</scope>
    <source>
        <strain evidence="1 2">IAM M-71</strain>
    </source>
</reference>
<sequence>MLSASELFNETYYLDNNLDLSVALSNGIISSGFDHFNTAGKLENRSPSAFFNSSFYLQSYSDVALAVDNNTITAFDHFILYGQFEGRNPNSDFDTVLYLQQNPDVAAAEQRDEITAFEHFVEYGILEGRLPANIFNQPNPEKWDFSLDNYTIQHQGINNLNINIAYTYKDGITYSEYPDFVPIYQSIDRFLTNYPNETDFWEILNKNLSQKILDENPVMDSLTVDIDVLPSVSLPYQRSSTVTRDRQGKLEEKWNFAIPQYTIQHQGLNTLNLDVDYTFKPGISNSEYPDFVPIYNRINNFLINYPNETDFWEILNKNLTQQILSENPVFADFKVNLEVLPTNTLPYTRSSTVTRSQPDLLNVPETFLVGNTRGNNVVRFDAKTGSFLGEFITAGSGGLFAPDNIIIGPDGNNDGISDLYITSGNKPATSTEEGASGILRFDGRTGAFIDRFVGDNPNTPNIDETGGLLRPYGSAFGPDGKLYVSSFLTDQILRYDGTTGQFIDVFATGNQQFGGLNGPNGMIFGPDGYLYVTTQGSVAKNGAPDFSAGLPSQVLRYDIKTREARVIASPEASPNGNGFVSLLGLEFNPNDGLLYVSDFANDIRKYNVQNGELLGVISTNYTGTNSTNNFTGDLTLAEDGNLYTVGFDYREGANNIGAILGFNPVTGAKVTAPNNPNSNTFFGPDSTLNRPVEIISYIPQTTGNLREEWSFKFQNYPIQHQGLNNLNIDVDYVYKQGIKNNEYPDFVPIYQGIDQFLQSYPNETDFWEILNKNVTQKVLAENSAIDALTINWNVLPSIALPYDRSSIVTRNQQGLLEEKWNFKIPEYAIAHQGLNTLNLDVNYTFKQGITDAEYPDFVPIYKRLDEVLRNYPDENQFWEIMNRNLTSLVLRENSVFVDTNIQLGVLPTENLPYNRGSSVLRS</sequence>
<dbReference type="EMBL" id="MRCE01000004">
    <property type="protein sequence ID" value="OKH39699.1"/>
    <property type="molecule type" value="Genomic_DNA"/>
</dbReference>
<dbReference type="STRING" id="454136.NIES2119_05430"/>
<dbReference type="Proteomes" id="UP000185860">
    <property type="component" value="Unassembled WGS sequence"/>
</dbReference>
<dbReference type="AlphaFoldDB" id="A0A1U7IQP9"/>
<dbReference type="InterPro" id="IPR015943">
    <property type="entry name" value="WD40/YVTN_repeat-like_dom_sf"/>
</dbReference>
<name>A0A1U7IQP9_9CYAN</name>
<accession>A0A1U7IQP9</accession>
<organism evidence="1 2">
    <name type="scientific">[Phormidium ambiguum] IAM M-71</name>
    <dbReference type="NCBI Taxonomy" id="454136"/>
    <lineage>
        <taxon>Bacteria</taxon>
        <taxon>Bacillati</taxon>
        <taxon>Cyanobacteriota</taxon>
        <taxon>Cyanophyceae</taxon>
        <taxon>Oscillatoriophycideae</taxon>
        <taxon>Aerosakkonematales</taxon>
        <taxon>Aerosakkonemataceae</taxon>
        <taxon>Floridanema</taxon>
    </lineage>
</organism>
<evidence type="ECO:0000313" key="2">
    <source>
        <dbReference type="Proteomes" id="UP000185860"/>
    </source>
</evidence>
<evidence type="ECO:0008006" key="3">
    <source>
        <dbReference type="Google" id="ProtNLM"/>
    </source>
</evidence>
<protein>
    <recommendedName>
        <fullName evidence="3">SMP-30/Gluconolactonase/LRE-like region domain-containing protein</fullName>
    </recommendedName>
</protein>
<dbReference type="SUPFAM" id="SSF63825">
    <property type="entry name" value="YWTD domain"/>
    <property type="match status" value="1"/>
</dbReference>
<comment type="caution">
    <text evidence="1">The sequence shown here is derived from an EMBL/GenBank/DDBJ whole genome shotgun (WGS) entry which is preliminary data.</text>
</comment>
<evidence type="ECO:0000313" key="1">
    <source>
        <dbReference type="EMBL" id="OKH39699.1"/>
    </source>
</evidence>
<gene>
    <name evidence="1" type="ORF">NIES2119_05430</name>
</gene>
<dbReference type="Gene3D" id="2.130.10.10">
    <property type="entry name" value="YVTN repeat-like/Quinoprotein amine dehydrogenase"/>
    <property type="match status" value="1"/>
</dbReference>
<dbReference type="OrthoDB" id="476591at2"/>
<proteinExistence type="predicted"/>
<dbReference type="RefSeq" id="WP_073592420.1">
    <property type="nucleotide sequence ID" value="NZ_MRCE01000004.1"/>
</dbReference>